<dbReference type="Gene3D" id="1.10.287.950">
    <property type="entry name" value="Methyl-accepting chemotaxis protein"/>
    <property type="match status" value="1"/>
</dbReference>
<dbReference type="GO" id="GO:0005886">
    <property type="term" value="C:plasma membrane"/>
    <property type="evidence" value="ECO:0007669"/>
    <property type="project" value="TreeGrafter"/>
</dbReference>
<keyword evidence="4" id="KW-0807">Transducer</keyword>
<dbReference type="PROSITE" id="PS50111">
    <property type="entry name" value="CHEMOTAXIS_TRANSDUC_2"/>
    <property type="match status" value="1"/>
</dbReference>
<dbReference type="SUPFAM" id="SSF58104">
    <property type="entry name" value="Methyl-accepting chemotaxis protein (MCP) signaling domain"/>
    <property type="match status" value="1"/>
</dbReference>
<keyword evidence="5" id="KW-0812">Transmembrane</keyword>
<sequence>MGFLTDLRIGQRLGMAFAISIGFCVLLAGYARVQLWQINDQLTVMVNDRIVKVEQLMAIKNNANLTARAVRNIMLLNDENAMKQEMSTIAANRKSTVELYEKLQQTIVDGEGAKLMAAAKEARAGYTSSMQRALDLAQQQQKDAARDALLGEVRTSQRHYFATLDALVDFQRGLMRESARAADASVAFASVAVLVAAGAAVMIGAAMALLITRSVVAPIREAVAAAETVASGDLRLRLATTRKDEAGQLLGALQRMNDGLVGIVGTVRGNADSVATASGQIAQGNAELSQRTEEQASNLQQTAASMEELSATVNHNTDTASQAAQLADSAARMAGNGGQVMSQVIETMDQITTSSKKIADIIGTIDGIAFQTNILALNAAVEAARAGEQGRGFAVVAGEVRTLAQRSAEASREIKTLIGSSVERVEAGNALVGEAGRTIGEVVDQVRRVADLISEISTASSEQSKGIAQVGEAVTQLDQVTQQNAALVEESAAAAESLRIQARQLAEKVATFKLDVPTERPRGGANPPASAALKPKLAKAELAVKPTLKKAARPAFAGVVVAEADKGEWTSF</sequence>
<evidence type="ECO:0000259" key="7">
    <source>
        <dbReference type="PROSITE" id="PS50885"/>
    </source>
</evidence>
<evidence type="ECO:0000256" key="2">
    <source>
        <dbReference type="ARBA" id="ARBA00022481"/>
    </source>
</evidence>
<evidence type="ECO:0000256" key="5">
    <source>
        <dbReference type="SAM" id="Phobius"/>
    </source>
</evidence>
<dbReference type="InterPro" id="IPR003660">
    <property type="entry name" value="HAMP_dom"/>
</dbReference>
<dbReference type="SMART" id="SM00283">
    <property type="entry name" value="MA"/>
    <property type="match status" value="1"/>
</dbReference>
<protein>
    <submittedName>
        <fullName evidence="8">Methyl-accepting chemotaxis protein</fullName>
    </submittedName>
</protein>
<keyword evidence="9" id="KW-1185">Reference proteome</keyword>
<dbReference type="EMBL" id="SMBU01000022">
    <property type="protein sequence ID" value="TCU92513.1"/>
    <property type="molecule type" value="Genomic_DNA"/>
</dbReference>
<comment type="similarity">
    <text evidence="3">Belongs to the methyl-accepting chemotaxis (MCP) protein family.</text>
</comment>
<dbReference type="PANTHER" id="PTHR43531:SF14">
    <property type="entry name" value="METHYL-ACCEPTING CHEMOTAXIS PROTEIN I-RELATED"/>
    <property type="match status" value="1"/>
</dbReference>
<evidence type="ECO:0000256" key="1">
    <source>
        <dbReference type="ARBA" id="ARBA00004370"/>
    </source>
</evidence>
<dbReference type="PRINTS" id="PR00260">
    <property type="entry name" value="CHEMTRNSDUCR"/>
</dbReference>
<dbReference type="InterPro" id="IPR051310">
    <property type="entry name" value="MCP_chemotaxis"/>
</dbReference>
<evidence type="ECO:0000256" key="4">
    <source>
        <dbReference type="PROSITE-ProRule" id="PRU00284"/>
    </source>
</evidence>
<dbReference type="Pfam" id="PF00672">
    <property type="entry name" value="HAMP"/>
    <property type="match status" value="1"/>
</dbReference>
<dbReference type="Pfam" id="PF12729">
    <property type="entry name" value="4HB_MCP_1"/>
    <property type="match status" value="1"/>
</dbReference>
<dbReference type="CDD" id="cd11386">
    <property type="entry name" value="MCP_signal"/>
    <property type="match status" value="1"/>
</dbReference>
<dbReference type="InterPro" id="IPR004090">
    <property type="entry name" value="Chemotax_Me-accpt_rcpt"/>
</dbReference>
<dbReference type="InterPro" id="IPR047347">
    <property type="entry name" value="YvaQ-like_sensor"/>
</dbReference>
<dbReference type="InterPro" id="IPR024478">
    <property type="entry name" value="HlyB_4HB_MCP"/>
</dbReference>
<dbReference type="OrthoDB" id="9763018at2"/>
<comment type="subcellular location">
    <subcellularLocation>
        <location evidence="1">Membrane</location>
    </subcellularLocation>
</comment>
<dbReference type="RefSeq" id="WP_132573978.1">
    <property type="nucleotide sequence ID" value="NZ_CBCSGL010000019.1"/>
</dbReference>
<keyword evidence="5" id="KW-0472">Membrane</keyword>
<dbReference type="Proteomes" id="UP000295110">
    <property type="component" value="Unassembled WGS sequence"/>
</dbReference>
<name>A0A4R3UPS4_ROSSA</name>
<dbReference type="InterPro" id="IPR004089">
    <property type="entry name" value="MCPsignal_dom"/>
</dbReference>
<dbReference type="GO" id="GO:0007165">
    <property type="term" value="P:signal transduction"/>
    <property type="evidence" value="ECO:0007669"/>
    <property type="project" value="UniProtKB-KW"/>
</dbReference>
<evidence type="ECO:0000259" key="6">
    <source>
        <dbReference type="PROSITE" id="PS50111"/>
    </source>
</evidence>
<proteinExistence type="inferred from homology"/>
<evidence type="ECO:0000313" key="9">
    <source>
        <dbReference type="Proteomes" id="UP000295110"/>
    </source>
</evidence>
<dbReference type="PROSITE" id="PS50885">
    <property type="entry name" value="HAMP"/>
    <property type="match status" value="1"/>
</dbReference>
<dbReference type="SMART" id="SM00304">
    <property type="entry name" value="HAMP"/>
    <property type="match status" value="1"/>
</dbReference>
<dbReference type="GO" id="GO:0004888">
    <property type="term" value="F:transmembrane signaling receptor activity"/>
    <property type="evidence" value="ECO:0007669"/>
    <property type="project" value="InterPro"/>
</dbReference>
<keyword evidence="2" id="KW-0488">Methylation</keyword>
<evidence type="ECO:0000256" key="3">
    <source>
        <dbReference type="ARBA" id="ARBA00029447"/>
    </source>
</evidence>
<dbReference type="AlphaFoldDB" id="A0A4R3UPS4"/>
<dbReference type="Pfam" id="PF00015">
    <property type="entry name" value="MCPsignal"/>
    <property type="match status" value="1"/>
</dbReference>
<keyword evidence="5" id="KW-1133">Transmembrane helix</keyword>
<feature type="domain" description="HAMP" evidence="7">
    <location>
        <begin position="213"/>
        <end position="265"/>
    </location>
</feature>
<feature type="transmembrane region" description="Helical" evidence="5">
    <location>
        <begin position="12"/>
        <end position="31"/>
    </location>
</feature>
<feature type="transmembrane region" description="Helical" evidence="5">
    <location>
        <begin position="186"/>
        <end position="211"/>
    </location>
</feature>
<gene>
    <name evidence="8" type="ORF">EV671_102226</name>
</gene>
<dbReference type="CDD" id="cd19411">
    <property type="entry name" value="MCP2201-like_sensor"/>
    <property type="match status" value="1"/>
</dbReference>
<accession>A0A4R3UPS4</accession>
<evidence type="ECO:0000313" key="8">
    <source>
        <dbReference type="EMBL" id="TCU92513.1"/>
    </source>
</evidence>
<dbReference type="GO" id="GO:0006935">
    <property type="term" value="P:chemotaxis"/>
    <property type="evidence" value="ECO:0007669"/>
    <property type="project" value="InterPro"/>
</dbReference>
<dbReference type="FunFam" id="1.10.287.950:FF:000001">
    <property type="entry name" value="Methyl-accepting chemotaxis sensory transducer"/>
    <property type="match status" value="1"/>
</dbReference>
<organism evidence="8 9">
    <name type="scientific">Roseateles saccharophilus</name>
    <name type="common">Pseudomonas saccharophila</name>
    <dbReference type="NCBI Taxonomy" id="304"/>
    <lineage>
        <taxon>Bacteria</taxon>
        <taxon>Pseudomonadati</taxon>
        <taxon>Pseudomonadota</taxon>
        <taxon>Betaproteobacteria</taxon>
        <taxon>Burkholderiales</taxon>
        <taxon>Sphaerotilaceae</taxon>
        <taxon>Roseateles</taxon>
    </lineage>
</organism>
<comment type="caution">
    <text evidence="8">The sequence shown here is derived from an EMBL/GenBank/DDBJ whole genome shotgun (WGS) entry which is preliminary data.</text>
</comment>
<feature type="domain" description="Methyl-accepting transducer" evidence="6">
    <location>
        <begin position="270"/>
        <end position="499"/>
    </location>
</feature>
<reference evidence="8 9" key="1">
    <citation type="submission" date="2019-03" db="EMBL/GenBank/DDBJ databases">
        <title>Genomic Encyclopedia of Type Strains, Phase IV (KMG-IV): sequencing the most valuable type-strain genomes for metagenomic binning, comparative biology and taxonomic classification.</title>
        <authorList>
            <person name="Goeker M."/>
        </authorList>
    </citation>
    <scope>NUCLEOTIDE SEQUENCE [LARGE SCALE GENOMIC DNA]</scope>
    <source>
        <strain evidence="8 9">DSM 654</strain>
    </source>
</reference>
<dbReference type="PANTHER" id="PTHR43531">
    <property type="entry name" value="PROTEIN ICFG"/>
    <property type="match status" value="1"/>
</dbReference>